<dbReference type="InterPro" id="IPR011004">
    <property type="entry name" value="Trimer_LpxA-like_sf"/>
</dbReference>
<dbReference type="SUPFAM" id="SSF51161">
    <property type="entry name" value="Trimeric LpxA-like enzymes"/>
    <property type="match status" value="1"/>
</dbReference>
<keyword evidence="1" id="KW-0732">Signal</keyword>
<dbReference type="OrthoDB" id="9815592at2"/>
<evidence type="ECO:0000313" key="3">
    <source>
        <dbReference type="Proteomes" id="UP000186997"/>
    </source>
</evidence>
<evidence type="ECO:0008006" key="4">
    <source>
        <dbReference type="Google" id="ProtNLM"/>
    </source>
</evidence>
<dbReference type="InterPro" id="IPR051159">
    <property type="entry name" value="Hexapeptide_acetyltransf"/>
</dbReference>
<feature type="chain" id="PRO_5012096763" description="Maltose O-acetyltransferase" evidence="1">
    <location>
        <begin position="25"/>
        <end position="189"/>
    </location>
</feature>
<dbReference type="InterPro" id="IPR001451">
    <property type="entry name" value="Hexapep"/>
</dbReference>
<name>A0A1R3X0Z7_9RHOB</name>
<evidence type="ECO:0000256" key="1">
    <source>
        <dbReference type="SAM" id="SignalP"/>
    </source>
</evidence>
<proteinExistence type="predicted"/>
<feature type="signal peptide" evidence="1">
    <location>
        <begin position="1"/>
        <end position="24"/>
    </location>
</feature>
<keyword evidence="3" id="KW-1185">Reference proteome</keyword>
<dbReference type="RefSeq" id="WP_076659273.1">
    <property type="nucleotide sequence ID" value="NZ_FTPR01000001.1"/>
</dbReference>
<dbReference type="STRING" id="287098.SAMN05421665_1830"/>
<protein>
    <recommendedName>
        <fullName evidence="4">Maltose O-acetyltransferase</fullName>
    </recommendedName>
</protein>
<dbReference type="Gene3D" id="2.160.10.10">
    <property type="entry name" value="Hexapeptide repeat proteins"/>
    <property type="match status" value="1"/>
</dbReference>
<dbReference type="Pfam" id="PF14602">
    <property type="entry name" value="Hexapep_2"/>
    <property type="match status" value="1"/>
</dbReference>
<dbReference type="Proteomes" id="UP000186997">
    <property type="component" value="Unassembled WGS sequence"/>
</dbReference>
<accession>A0A1R3X0Z7</accession>
<dbReference type="PANTHER" id="PTHR23416">
    <property type="entry name" value="SIALIC ACID SYNTHASE-RELATED"/>
    <property type="match status" value="1"/>
</dbReference>
<dbReference type="CDD" id="cd04647">
    <property type="entry name" value="LbH_MAT_like"/>
    <property type="match status" value="1"/>
</dbReference>
<evidence type="ECO:0000313" key="2">
    <source>
        <dbReference type="EMBL" id="SIT84306.1"/>
    </source>
</evidence>
<organism evidence="2 3">
    <name type="scientific">Yoonia rosea</name>
    <dbReference type="NCBI Taxonomy" id="287098"/>
    <lineage>
        <taxon>Bacteria</taxon>
        <taxon>Pseudomonadati</taxon>
        <taxon>Pseudomonadota</taxon>
        <taxon>Alphaproteobacteria</taxon>
        <taxon>Rhodobacterales</taxon>
        <taxon>Paracoccaceae</taxon>
        <taxon>Yoonia</taxon>
    </lineage>
</organism>
<dbReference type="AlphaFoldDB" id="A0A1R3X0Z7"/>
<gene>
    <name evidence="2" type="ORF">SAMN05421665_1830</name>
</gene>
<reference evidence="3" key="1">
    <citation type="submission" date="2017-01" db="EMBL/GenBank/DDBJ databases">
        <authorList>
            <person name="Varghese N."/>
            <person name="Submissions S."/>
        </authorList>
    </citation>
    <scope>NUCLEOTIDE SEQUENCE [LARGE SCALE GENOMIC DNA]</scope>
    <source>
        <strain evidence="3">DSM 29591</strain>
    </source>
</reference>
<dbReference type="EMBL" id="FTPR01000001">
    <property type="protein sequence ID" value="SIT84306.1"/>
    <property type="molecule type" value="Genomic_DNA"/>
</dbReference>
<sequence>MFRALFWVLRIAAALMRRAGAVLATRLHRASLAKTGAGTRFQTGVRFDSPAQVELGADCYFWRGVGVSGRGAHACLRVGDRVQVNQFAHLDIEGGLTIHDDVMVSEHALIFTHDHGLDPHSLARPAPKVIGAGVWIGARAVILPSCAQIGADAVIGAGAIVTRNVPAGAVVAGNPARIIGQRSTKEVAA</sequence>